<dbReference type="SUPFAM" id="SSF53955">
    <property type="entry name" value="Lysozyme-like"/>
    <property type="match status" value="1"/>
</dbReference>
<gene>
    <name evidence="15" type="ORF">HKBW3S34_01693</name>
</gene>
<evidence type="ECO:0000313" key="15">
    <source>
        <dbReference type="EMBL" id="GFP30774.1"/>
    </source>
</evidence>
<dbReference type="PROSITE" id="PS51178">
    <property type="entry name" value="PASTA"/>
    <property type="match status" value="2"/>
</dbReference>
<keyword evidence="6" id="KW-0808">Transferase</keyword>
<comment type="catalytic activity">
    <reaction evidence="13">
        <text>[GlcNAc-(1-&gt;4)-Mur2Ac(oyl-L-Ala-gamma-D-Glu-L-Lys-D-Ala-D-Ala)](n)-di-trans,octa-cis-undecaprenyl diphosphate + beta-D-GlcNAc-(1-&gt;4)-Mur2Ac(oyl-L-Ala-gamma-D-Glu-L-Lys-D-Ala-D-Ala)-di-trans,octa-cis-undecaprenyl diphosphate = [GlcNAc-(1-&gt;4)-Mur2Ac(oyl-L-Ala-gamma-D-Glu-L-Lys-D-Ala-D-Ala)](n+1)-di-trans,octa-cis-undecaprenyl diphosphate + di-trans,octa-cis-undecaprenyl diphosphate + H(+)</text>
        <dbReference type="Rhea" id="RHEA:23708"/>
        <dbReference type="Rhea" id="RHEA-COMP:9602"/>
        <dbReference type="Rhea" id="RHEA-COMP:9603"/>
        <dbReference type="ChEBI" id="CHEBI:15378"/>
        <dbReference type="ChEBI" id="CHEBI:58405"/>
        <dbReference type="ChEBI" id="CHEBI:60033"/>
        <dbReference type="ChEBI" id="CHEBI:78435"/>
        <dbReference type="EC" id="2.4.99.28"/>
    </reaction>
</comment>
<name>A0A6V8PGD9_9ACTN</name>
<evidence type="ECO:0000256" key="2">
    <source>
        <dbReference type="ARBA" id="ARBA00007739"/>
    </source>
</evidence>
<dbReference type="InterPro" id="IPR023346">
    <property type="entry name" value="Lysozyme-like_dom_sf"/>
</dbReference>
<dbReference type="InterPro" id="IPR001460">
    <property type="entry name" value="PCN-bd_Tpept"/>
</dbReference>
<dbReference type="GO" id="GO:0009252">
    <property type="term" value="P:peptidoglycan biosynthetic process"/>
    <property type="evidence" value="ECO:0007669"/>
    <property type="project" value="UniProtKB-KW"/>
</dbReference>
<evidence type="ECO:0000256" key="11">
    <source>
        <dbReference type="ARBA" id="ARBA00023316"/>
    </source>
</evidence>
<dbReference type="NCBIfam" id="TIGR02074">
    <property type="entry name" value="PBP_1a_fam"/>
    <property type="match status" value="1"/>
</dbReference>
<dbReference type="GO" id="GO:0008360">
    <property type="term" value="P:regulation of cell shape"/>
    <property type="evidence" value="ECO:0007669"/>
    <property type="project" value="UniProtKB-KW"/>
</dbReference>
<dbReference type="SUPFAM" id="SSF56601">
    <property type="entry name" value="beta-lactamase/transpeptidase-like"/>
    <property type="match status" value="1"/>
</dbReference>
<dbReference type="GO" id="GO:0008658">
    <property type="term" value="F:penicillin binding"/>
    <property type="evidence" value="ECO:0007669"/>
    <property type="project" value="InterPro"/>
</dbReference>
<evidence type="ECO:0000256" key="8">
    <source>
        <dbReference type="ARBA" id="ARBA00022960"/>
    </source>
</evidence>
<evidence type="ECO:0000256" key="9">
    <source>
        <dbReference type="ARBA" id="ARBA00022984"/>
    </source>
</evidence>
<dbReference type="RefSeq" id="WP_176238073.1">
    <property type="nucleotide sequence ID" value="NZ_BLRZ01000102.1"/>
</dbReference>
<keyword evidence="11" id="KW-0961">Cell wall biogenesis/degradation</keyword>
<evidence type="ECO:0000256" key="4">
    <source>
        <dbReference type="ARBA" id="ARBA00022670"/>
    </source>
</evidence>
<protein>
    <submittedName>
        <fullName evidence="15">Penicillin-binding protein 1A</fullName>
    </submittedName>
</protein>
<evidence type="ECO:0000259" key="14">
    <source>
        <dbReference type="PROSITE" id="PS51178"/>
    </source>
</evidence>
<sequence length="835" mass="92728">MSYYHRRRIRRRRRDMVPLAAALSSVVLSVTIVTLLGMGLQAGLADDYLSSLPRLEEIEPRETGLTSRLYAADGSLIAVFHGEENRKLVSLEKIPPHLIQAVIAIEDERFYKHSGFDLEAILRALIVNLRTGQIVQGGSTITQQYIKNVYIDREKTLERKVREVFLAYQLEKEYSKEEILELYLNTVYFGAGAYGIQTAAETYFNKNAEELSLGESALLAGLIRSPAKYDPYLDEDAAIGRRNLVLQKMVELGYITAEEGQRAVESPLHLERPTIKTYDVAPHFVEHVRRWLMEEWGANAVYRGGLKIYTTLDPKLQVMAEQAIAAFLPEPEDPWAAVVAMDPKTGHILAMVGGRDRSEQYNLVTQGQRQPDGEAAVVSPPYEYNLVTQGQRQPGSVPKVFVLAAALEAGYHPLLTFPPNGPLTFEMPGEDWEVDNYGGTSYNTPEMTIVEGTARSVNVVYAQLVMHLGAEKVIEVAKKMGVTSPWEPHPSVALGALDISPLEVAVAFSTLANYGVRNEPTAILKVVDRDGQVLYEHRPQSAQAISAINAYRVTEVLKGVIQHGTGGRANIGRPAAGKTGTSQEEADAWFAGYTPDLTTVVWIGYPEERRRMGVIRGTRVQGGSFPAMIWRTFMAGALQDKPATDFVKPEEDVIPVLVDKENSKLINRFTPPEEMELRHYRYGGEPQEQSERFMEKKTLPDVVGMPWEQANHLLLMMEGFQDVELVPEPNPAVQAGVVHRQEPAGGSDIPTSTKIKLFYNQAQEGPPQPVVTLPDVVGMPWDQANHILVVGNGLVNVKKIAEPNPAVLAGVVHRQEPAGGWRVTLDQEVRIYYNP</sequence>
<dbReference type="InterPro" id="IPR001264">
    <property type="entry name" value="Glyco_trans_51"/>
</dbReference>
<reference evidence="15 16" key="1">
    <citation type="journal article" date="2020" name="Front. Microbiol.">
        <title>Single-cell genomics of novel Actinobacteria with the Wood-Ljungdahl pathway discovered in a serpentinizing system.</title>
        <authorList>
            <person name="Merino N."/>
            <person name="Kawai M."/>
            <person name="Boyd E.S."/>
            <person name="Colman D.R."/>
            <person name="McGlynn S.E."/>
            <person name="Nealson K.H."/>
            <person name="Kurokawa K."/>
            <person name="Hongoh Y."/>
        </authorList>
    </citation>
    <scope>NUCLEOTIDE SEQUENCE [LARGE SCALE GENOMIC DNA]</scope>
    <source>
        <strain evidence="15 16">S34</strain>
    </source>
</reference>
<dbReference type="GO" id="GO:0030288">
    <property type="term" value="C:outer membrane-bounded periplasmic space"/>
    <property type="evidence" value="ECO:0007669"/>
    <property type="project" value="TreeGrafter"/>
</dbReference>
<keyword evidence="7" id="KW-0378">Hydrolase</keyword>
<keyword evidence="4" id="KW-0645">Protease</keyword>
<dbReference type="Gene3D" id="1.10.3810.10">
    <property type="entry name" value="Biosynthetic peptidoglycan transglycosylase-like"/>
    <property type="match status" value="1"/>
</dbReference>
<dbReference type="Pfam" id="PF03793">
    <property type="entry name" value="PASTA"/>
    <property type="match status" value="2"/>
</dbReference>
<dbReference type="InterPro" id="IPR050396">
    <property type="entry name" value="Glycosyltr_51/Transpeptidase"/>
</dbReference>
<keyword evidence="16" id="KW-1185">Reference proteome</keyword>
<evidence type="ECO:0000256" key="1">
    <source>
        <dbReference type="ARBA" id="ARBA00007090"/>
    </source>
</evidence>
<dbReference type="PANTHER" id="PTHR32282:SF33">
    <property type="entry name" value="PEPTIDOGLYCAN GLYCOSYLTRANSFERASE"/>
    <property type="match status" value="1"/>
</dbReference>
<accession>A0A6V8PGD9</accession>
<keyword evidence="10" id="KW-0511">Multifunctional enzyme</keyword>
<keyword evidence="3" id="KW-0121">Carboxypeptidase</keyword>
<dbReference type="SMART" id="SM00740">
    <property type="entry name" value="PASTA"/>
    <property type="match status" value="2"/>
</dbReference>
<dbReference type="InterPro" id="IPR005543">
    <property type="entry name" value="PASTA_dom"/>
</dbReference>
<dbReference type="InterPro" id="IPR012338">
    <property type="entry name" value="Beta-lactam/transpept-like"/>
</dbReference>
<dbReference type="GO" id="GO:0071555">
    <property type="term" value="P:cell wall organization"/>
    <property type="evidence" value="ECO:0007669"/>
    <property type="project" value="UniProtKB-KW"/>
</dbReference>
<evidence type="ECO:0000256" key="13">
    <source>
        <dbReference type="ARBA" id="ARBA00049902"/>
    </source>
</evidence>
<proteinExistence type="inferred from homology"/>
<keyword evidence="5" id="KW-0328">Glycosyltransferase</keyword>
<dbReference type="CDD" id="cd06577">
    <property type="entry name" value="PASTA_pknB"/>
    <property type="match status" value="2"/>
</dbReference>
<evidence type="ECO:0000256" key="7">
    <source>
        <dbReference type="ARBA" id="ARBA00022801"/>
    </source>
</evidence>
<dbReference type="FunFam" id="1.10.3810.10:FF:000001">
    <property type="entry name" value="Penicillin-binding protein 1A"/>
    <property type="match status" value="1"/>
</dbReference>
<dbReference type="Pfam" id="PF00912">
    <property type="entry name" value="Transgly"/>
    <property type="match status" value="1"/>
</dbReference>
<evidence type="ECO:0000256" key="5">
    <source>
        <dbReference type="ARBA" id="ARBA00022676"/>
    </source>
</evidence>
<feature type="domain" description="PASTA" evidence="14">
    <location>
        <begin position="693"/>
        <end position="761"/>
    </location>
</feature>
<dbReference type="GO" id="GO:0006508">
    <property type="term" value="P:proteolysis"/>
    <property type="evidence" value="ECO:0007669"/>
    <property type="project" value="UniProtKB-KW"/>
</dbReference>
<evidence type="ECO:0000256" key="10">
    <source>
        <dbReference type="ARBA" id="ARBA00023268"/>
    </source>
</evidence>
<keyword evidence="8" id="KW-0133">Cell shape</keyword>
<comment type="similarity">
    <text evidence="1">In the C-terminal section; belongs to the transpeptidase family.</text>
</comment>
<dbReference type="AlphaFoldDB" id="A0A6V8PGD9"/>
<dbReference type="Gene3D" id="3.40.710.10">
    <property type="entry name" value="DD-peptidase/beta-lactamase superfamily"/>
    <property type="match status" value="2"/>
</dbReference>
<evidence type="ECO:0000256" key="6">
    <source>
        <dbReference type="ARBA" id="ARBA00022679"/>
    </source>
</evidence>
<dbReference type="PANTHER" id="PTHR32282">
    <property type="entry name" value="BINDING PROTEIN TRANSPEPTIDASE, PUTATIVE-RELATED"/>
    <property type="match status" value="1"/>
</dbReference>
<comment type="catalytic activity">
    <reaction evidence="12">
        <text>Preferential cleavage: (Ac)2-L-Lys-D-Ala-|-D-Ala. Also transpeptidation of peptidyl-alanyl moieties that are N-acyl substituents of D-alanine.</text>
        <dbReference type="EC" id="3.4.16.4"/>
    </reaction>
</comment>
<evidence type="ECO:0000313" key="16">
    <source>
        <dbReference type="Proteomes" id="UP000588083"/>
    </source>
</evidence>
<dbReference type="Pfam" id="PF00905">
    <property type="entry name" value="Transpeptidase"/>
    <property type="match status" value="1"/>
</dbReference>
<keyword evidence="9" id="KW-0573">Peptidoglycan synthesis</keyword>
<dbReference type="Gene3D" id="3.30.10.20">
    <property type="match status" value="2"/>
</dbReference>
<comment type="caution">
    <text evidence="15">The sequence shown here is derived from an EMBL/GenBank/DDBJ whole genome shotgun (WGS) entry which is preliminary data.</text>
</comment>
<dbReference type="InterPro" id="IPR036950">
    <property type="entry name" value="PBP_transglycosylase"/>
</dbReference>
<dbReference type="GO" id="GO:0009002">
    <property type="term" value="F:serine-type D-Ala-D-Ala carboxypeptidase activity"/>
    <property type="evidence" value="ECO:0007669"/>
    <property type="project" value="UniProtKB-EC"/>
</dbReference>
<dbReference type="GO" id="GO:0008955">
    <property type="term" value="F:peptidoglycan glycosyltransferase activity"/>
    <property type="evidence" value="ECO:0007669"/>
    <property type="project" value="UniProtKB-EC"/>
</dbReference>
<feature type="domain" description="PASTA" evidence="14">
    <location>
        <begin position="765"/>
        <end position="835"/>
    </location>
</feature>
<evidence type="ECO:0000256" key="12">
    <source>
        <dbReference type="ARBA" id="ARBA00034000"/>
    </source>
</evidence>
<organism evidence="15 16">
    <name type="scientific">Candidatus Hakubella thermalkaliphila</name>
    <dbReference type="NCBI Taxonomy" id="2754717"/>
    <lineage>
        <taxon>Bacteria</taxon>
        <taxon>Bacillati</taxon>
        <taxon>Actinomycetota</taxon>
        <taxon>Actinomycetota incertae sedis</taxon>
        <taxon>Candidatus Hakubellales</taxon>
        <taxon>Candidatus Hakubellaceae</taxon>
        <taxon>Candidatus Hakubella</taxon>
    </lineage>
</organism>
<dbReference type="EMBL" id="BLRZ01000102">
    <property type="protein sequence ID" value="GFP30774.1"/>
    <property type="molecule type" value="Genomic_DNA"/>
</dbReference>
<comment type="similarity">
    <text evidence="2">In the N-terminal section; belongs to the glycosyltransferase 51 family.</text>
</comment>
<evidence type="ECO:0000256" key="3">
    <source>
        <dbReference type="ARBA" id="ARBA00022645"/>
    </source>
</evidence>
<dbReference type="Proteomes" id="UP000588083">
    <property type="component" value="Unassembled WGS sequence"/>
</dbReference>